<comment type="subunit">
    <text evidence="10">Homopentamer.</text>
</comment>
<dbReference type="OrthoDB" id="9810350at2"/>
<dbReference type="EMBL" id="QRDZ01000004">
    <property type="protein sequence ID" value="RED85320.1"/>
    <property type="molecule type" value="Genomic_DNA"/>
</dbReference>
<comment type="caution">
    <text evidence="11">The sequence shown here is derived from an EMBL/GenBank/DDBJ whole genome shotgun (WGS) entry which is preliminary data.</text>
</comment>
<name>A0A3D9KGA3_9BACL</name>
<evidence type="ECO:0000256" key="1">
    <source>
        <dbReference type="ARBA" id="ARBA00004651"/>
    </source>
</evidence>
<dbReference type="HAMAP" id="MF_00115">
    <property type="entry name" value="MscL"/>
    <property type="match status" value="1"/>
</dbReference>
<dbReference type="NCBIfam" id="TIGR00220">
    <property type="entry name" value="mscL"/>
    <property type="match status" value="1"/>
</dbReference>
<sequence>MIKSFFNEFKTFAMRGNVVDLAVGVIIGAAFGKIVTSLVNDIVMPPIGKLLGNVDFKDLYWNLDPSKTLDGGKVPQSLDQAREAGAAVIAYGAFINILIDFLLVALCVFLLVKVINKLNRKKEAEAPAPVESKTRECPYCLSEIPKAASRCSHCTSEVKPVGQASPANG</sequence>
<evidence type="ECO:0000256" key="8">
    <source>
        <dbReference type="ARBA" id="ARBA00023136"/>
    </source>
</evidence>
<evidence type="ECO:0000313" key="11">
    <source>
        <dbReference type="EMBL" id="RED85320.1"/>
    </source>
</evidence>
<feature type="transmembrane region" description="Helical" evidence="10">
    <location>
        <begin position="88"/>
        <end position="112"/>
    </location>
</feature>
<evidence type="ECO:0000256" key="5">
    <source>
        <dbReference type="ARBA" id="ARBA00022692"/>
    </source>
</evidence>
<keyword evidence="8 10" id="KW-0472">Membrane</keyword>
<protein>
    <recommendedName>
        <fullName evidence="10">Large-conductance mechanosensitive channel</fullName>
    </recommendedName>
</protein>
<dbReference type="Pfam" id="PF01741">
    <property type="entry name" value="MscL"/>
    <property type="match status" value="1"/>
</dbReference>
<comment type="subcellular location">
    <subcellularLocation>
        <location evidence="1 10">Cell membrane</location>
        <topology evidence="1 10">Multi-pass membrane protein</topology>
    </subcellularLocation>
</comment>
<organism evidence="11 12">
    <name type="scientific">Cohnella phaseoli</name>
    <dbReference type="NCBI Taxonomy" id="456490"/>
    <lineage>
        <taxon>Bacteria</taxon>
        <taxon>Bacillati</taxon>
        <taxon>Bacillota</taxon>
        <taxon>Bacilli</taxon>
        <taxon>Bacillales</taxon>
        <taxon>Paenibacillaceae</taxon>
        <taxon>Cohnella</taxon>
    </lineage>
</organism>
<dbReference type="InterPro" id="IPR001185">
    <property type="entry name" value="MS_channel"/>
</dbReference>
<dbReference type="Proteomes" id="UP000256977">
    <property type="component" value="Unassembled WGS sequence"/>
</dbReference>
<dbReference type="InterPro" id="IPR019823">
    <property type="entry name" value="Mechanosensitive_channel_CS"/>
</dbReference>
<dbReference type="NCBIfam" id="NF001843">
    <property type="entry name" value="PRK00567.1-4"/>
    <property type="match status" value="1"/>
</dbReference>
<keyword evidence="12" id="KW-1185">Reference proteome</keyword>
<keyword evidence="7 10" id="KW-0406">Ion transport</keyword>
<proteinExistence type="inferred from homology"/>
<feature type="transmembrane region" description="Helical" evidence="10">
    <location>
        <begin position="21"/>
        <end position="39"/>
    </location>
</feature>
<comment type="function">
    <text evidence="10">Channel that opens in response to stretch forces in the membrane lipid bilayer. May participate in the regulation of osmotic pressure changes within the cell.</text>
</comment>
<dbReference type="RefSeq" id="WP_116059754.1">
    <property type="nucleotide sequence ID" value="NZ_QRDZ01000004.1"/>
</dbReference>
<evidence type="ECO:0000256" key="2">
    <source>
        <dbReference type="ARBA" id="ARBA00007254"/>
    </source>
</evidence>
<dbReference type="InterPro" id="IPR036019">
    <property type="entry name" value="MscL_channel"/>
</dbReference>
<keyword evidence="6 10" id="KW-1133">Transmembrane helix</keyword>
<dbReference type="PRINTS" id="PR01264">
    <property type="entry name" value="MECHCHANNEL"/>
</dbReference>
<keyword evidence="9 10" id="KW-0407">Ion channel</keyword>
<evidence type="ECO:0000256" key="9">
    <source>
        <dbReference type="ARBA" id="ARBA00023303"/>
    </source>
</evidence>
<dbReference type="GO" id="GO:0005886">
    <property type="term" value="C:plasma membrane"/>
    <property type="evidence" value="ECO:0007669"/>
    <property type="project" value="UniProtKB-SubCell"/>
</dbReference>
<keyword evidence="5 10" id="KW-0812">Transmembrane</keyword>
<keyword evidence="3 10" id="KW-0813">Transport</keyword>
<evidence type="ECO:0000313" key="12">
    <source>
        <dbReference type="Proteomes" id="UP000256977"/>
    </source>
</evidence>
<dbReference type="PANTHER" id="PTHR30266:SF2">
    <property type="entry name" value="LARGE-CONDUCTANCE MECHANOSENSITIVE CHANNEL"/>
    <property type="match status" value="1"/>
</dbReference>
<evidence type="ECO:0000256" key="6">
    <source>
        <dbReference type="ARBA" id="ARBA00022989"/>
    </source>
</evidence>
<reference evidence="11 12" key="1">
    <citation type="submission" date="2018-07" db="EMBL/GenBank/DDBJ databases">
        <title>Genomic Encyclopedia of Type Strains, Phase III (KMG-III): the genomes of soil and plant-associated and newly described type strains.</title>
        <authorList>
            <person name="Whitman W."/>
        </authorList>
    </citation>
    <scope>NUCLEOTIDE SEQUENCE [LARGE SCALE GENOMIC DNA]</scope>
    <source>
        <strain evidence="11 12">CECT 7287</strain>
    </source>
</reference>
<dbReference type="Gene3D" id="1.10.1200.120">
    <property type="entry name" value="Large-conductance mechanosensitive channel, MscL, domain 1"/>
    <property type="match status" value="1"/>
</dbReference>
<dbReference type="NCBIfam" id="NF010557">
    <property type="entry name" value="PRK13952.1"/>
    <property type="match status" value="1"/>
</dbReference>
<accession>A0A3D9KGA3</accession>
<dbReference type="PANTHER" id="PTHR30266">
    <property type="entry name" value="MECHANOSENSITIVE CHANNEL MSCL"/>
    <property type="match status" value="1"/>
</dbReference>
<dbReference type="GO" id="GO:0008381">
    <property type="term" value="F:mechanosensitive monoatomic ion channel activity"/>
    <property type="evidence" value="ECO:0007669"/>
    <property type="project" value="UniProtKB-UniRule"/>
</dbReference>
<dbReference type="PROSITE" id="PS01327">
    <property type="entry name" value="MSCL"/>
    <property type="match status" value="1"/>
</dbReference>
<evidence type="ECO:0000256" key="3">
    <source>
        <dbReference type="ARBA" id="ARBA00022448"/>
    </source>
</evidence>
<dbReference type="AlphaFoldDB" id="A0A3D9KGA3"/>
<evidence type="ECO:0000256" key="7">
    <source>
        <dbReference type="ARBA" id="ARBA00023065"/>
    </source>
</evidence>
<evidence type="ECO:0000256" key="10">
    <source>
        <dbReference type="HAMAP-Rule" id="MF_00115"/>
    </source>
</evidence>
<gene>
    <name evidence="10" type="primary">mscL</name>
    <name evidence="11" type="ORF">DFP98_10425</name>
</gene>
<dbReference type="SUPFAM" id="SSF81330">
    <property type="entry name" value="Gated mechanosensitive channel"/>
    <property type="match status" value="1"/>
</dbReference>
<keyword evidence="4 10" id="KW-1003">Cell membrane</keyword>
<evidence type="ECO:0000256" key="4">
    <source>
        <dbReference type="ARBA" id="ARBA00022475"/>
    </source>
</evidence>
<dbReference type="InterPro" id="IPR037673">
    <property type="entry name" value="MSC/AndL"/>
</dbReference>
<comment type="similarity">
    <text evidence="2 10">Belongs to the MscL family.</text>
</comment>